<evidence type="ECO:0000256" key="1">
    <source>
        <dbReference type="SAM" id="Phobius"/>
    </source>
</evidence>
<evidence type="ECO:0000313" key="2">
    <source>
        <dbReference type="EMBL" id="CCC90551.1"/>
    </source>
</evidence>
<gene>
    <name evidence="2" type="ORF">TCIL3000_5_2630</name>
</gene>
<proteinExistence type="predicted"/>
<sequence>MKKYNRECYCGCRVLPAFGLVSTVSRLRLGVFSMGVCLELDIGLLFSVHVSLKLFFCATPFSYNGCIHFWKASKKKSDIAASVQFDITSFFFLSTTSFFFTTRCTVLNYVGLSPFVCLFVWRHKDTPRKAHHVISITRTTEEEKIFFLKKK</sequence>
<dbReference type="AlphaFoldDB" id="G0UMZ2"/>
<accession>G0UMZ2</accession>
<keyword evidence="1" id="KW-1133">Transmembrane helix</keyword>
<dbReference type="VEuPathDB" id="TriTrypDB:TcIL3000_5_2630"/>
<protein>
    <submittedName>
        <fullName evidence="2">Uncharacterized protein TCIL3000_5_2630</fullName>
    </submittedName>
</protein>
<feature type="transmembrane region" description="Helical" evidence="1">
    <location>
        <begin position="106"/>
        <end position="122"/>
    </location>
</feature>
<keyword evidence="1" id="KW-0812">Transmembrane</keyword>
<organism evidence="2">
    <name type="scientific">Trypanosoma congolense (strain IL3000)</name>
    <dbReference type="NCBI Taxonomy" id="1068625"/>
    <lineage>
        <taxon>Eukaryota</taxon>
        <taxon>Discoba</taxon>
        <taxon>Euglenozoa</taxon>
        <taxon>Kinetoplastea</taxon>
        <taxon>Metakinetoplastina</taxon>
        <taxon>Trypanosomatida</taxon>
        <taxon>Trypanosomatidae</taxon>
        <taxon>Trypanosoma</taxon>
        <taxon>Nannomonas</taxon>
    </lineage>
</organism>
<name>G0UMZ2_TRYCI</name>
<reference evidence="2" key="1">
    <citation type="journal article" date="2012" name="Proc. Natl. Acad. Sci. U.S.A.">
        <title>Antigenic diversity is generated by distinct evolutionary mechanisms in African trypanosome species.</title>
        <authorList>
            <person name="Jackson A.P."/>
            <person name="Berry A."/>
            <person name="Aslett M."/>
            <person name="Allison H.C."/>
            <person name="Burton P."/>
            <person name="Vavrova-Anderson J."/>
            <person name="Brown R."/>
            <person name="Browne H."/>
            <person name="Corton N."/>
            <person name="Hauser H."/>
            <person name="Gamble J."/>
            <person name="Gilderthorp R."/>
            <person name="Marcello L."/>
            <person name="McQuillan J."/>
            <person name="Otto T.D."/>
            <person name="Quail M.A."/>
            <person name="Sanders M.J."/>
            <person name="van Tonder A."/>
            <person name="Ginger M.L."/>
            <person name="Field M.C."/>
            <person name="Barry J.D."/>
            <person name="Hertz-Fowler C."/>
            <person name="Berriman M."/>
        </authorList>
    </citation>
    <scope>NUCLEOTIDE SEQUENCE</scope>
    <source>
        <strain evidence="2">IL3000</strain>
    </source>
</reference>
<keyword evidence="1" id="KW-0472">Membrane</keyword>
<dbReference type="EMBL" id="HE575318">
    <property type="protein sequence ID" value="CCC90551.1"/>
    <property type="molecule type" value="Genomic_DNA"/>
</dbReference>